<dbReference type="SUPFAM" id="SSF57716">
    <property type="entry name" value="Glucocorticoid receptor-like (DNA-binding domain)"/>
    <property type="match status" value="1"/>
</dbReference>
<evidence type="ECO:0000313" key="12">
    <source>
        <dbReference type="EMBL" id="EEB16158.1"/>
    </source>
</evidence>
<dbReference type="EMBL" id="AAZO01004932">
    <property type="status" value="NOT_ANNOTATED_CDS"/>
    <property type="molecule type" value="Genomic_DNA"/>
</dbReference>
<dbReference type="Gene3D" id="3.30.160.60">
    <property type="entry name" value="Classic Zinc Finger"/>
    <property type="match status" value="8"/>
</dbReference>
<evidence type="ECO:0000256" key="9">
    <source>
        <dbReference type="SAM" id="MobiDB-lite"/>
    </source>
</evidence>
<feature type="compositionally biased region" description="Basic and acidic residues" evidence="9">
    <location>
        <begin position="161"/>
        <end position="171"/>
    </location>
</feature>
<dbReference type="SMART" id="SM00355">
    <property type="entry name" value="ZnF_C2H2"/>
    <property type="match status" value="10"/>
</dbReference>
<dbReference type="FunFam" id="3.30.160.60:FF:000340">
    <property type="entry name" value="zinc finger protein 473 isoform X1"/>
    <property type="match status" value="1"/>
</dbReference>
<feature type="compositionally biased region" description="Polar residues" evidence="9">
    <location>
        <begin position="114"/>
        <end position="128"/>
    </location>
</feature>
<gene>
    <name evidence="13" type="primary">8234104</name>
    <name evidence="12" type="ORF">Phum_PHUM408050</name>
</gene>
<dbReference type="GO" id="GO:0005667">
    <property type="term" value="C:transcription regulator complex"/>
    <property type="evidence" value="ECO:0007669"/>
    <property type="project" value="TreeGrafter"/>
</dbReference>
<dbReference type="GO" id="GO:0000981">
    <property type="term" value="F:DNA-binding transcription factor activity, RNA polymerase II-specific"/>
    <property type="evidence" value="ECO:0007669"/>
    <property type="project" value="TreeGrafter"/>
</dbReference>
<dbReference type="InterPro" id="IPR012934">
    <property type="entry name" value="Znf_AD"/>
</dbReference>
<dbReference type="SUPFAM" id="SSF57667">
    <property type="entry name" value="beta-beta-alpha zinc fingers"/>
    <property type="match status" value="5"/>
</dbReference>
<evidence type="ECO:0000256" key="2">
    <source>
        <dbReference type="ARBA" id="ARBA00022723"/>
    </source>
</evidence>
<dbReference type="RefSeq" id="XP_002428896.1">
    <property type="nucleotide sequence ID" value="XM_002428851.1"/>
</dbReference>
<evidence type="ECO:0000256" key="7">
    <source>
        <dbReference type="PROSITE-ProRule" id="PRU00042"/>
    </source>
</evidence>
<feature type="domain" description="C2H2-type" evidence="10">
    <location>
        <begin position="245"/>
        <end position="272"/>
    </location>
</feature>
<dbReference type="PROSITE" id="PS51915">
    <property type="entry name" value="ZAD"/>
    <property type="match status" value="1"/>
</dbReference>
<evidence type="ECO:0000256" key="3">
    <source>
        <dbReference type="ARBA" id="ARBA00022737"/>
    </source>
</evidence>
<reference evidence="12" key="1">
    <citation type="submission" date="2007-04" db="EMBL/GenBank/DDBJ databases">
        <title>Annotation of Pediculus humanus corporis strain USDA.</title>
        <authorList>
            <person name="Kirkness E."/>
            <person name="Hannick L."/>
            <person name="Hass B."/>
            <person name="Bruggner R."/>
            <person name="Lawson D."/>
            <person name="Bidwell S."/>
            <person name="Joardar V."/>
            <person name="Caler E."/>
            <person name="Walenz B."/>
            <person name="Inman J."/>
            <person name="Schobel S."/>
            <person name="Galinsky K."/>
            <person name="Amedeo P."/>
            <person name="Strausberg R."/>
        </authorList>
    </citation>
    <scope>NUCLEOTIDE SEQUENCE</scope>
    <source>
        <strain evidence="12">USDA</strain>
    </source>
</reference>
<evidence type="ECO:0000256" key="4">
    <source>
        <dbReference type="ARBA" id="ARBA00022771"/>
    </source>
</evidence>
<dbReference type="OMA" id="HECGHAD"/>
<dbReference type="AlphaFoldDB" id="E0VS02"/>
<dbReference type="PANTHER" id="PTHR14003:SF23">
    <property type="entry name" value="ZINC FINGER PROTEIN 143"/>
    <property type="match status" value="1"/>
</dbReference>
<dbReference type="CTD" id="8234104"/>
<feature type="region of interest" description="Disordered" evidence="9">
    <location>
        <begin position="155"/>
        <end position="178"/>
    </location>
</feature>
<feature type="binding site" evidence="8">
    <location>
        <position position="16"/>
    </location>
    <ligand>
        <name>Zn(2+)</name>
        <dbReference type="ChEBI" id="CHEBI:29105"/>
    </ligand>
</feature>
<dbReference type="Pfam" id="PF00096">
    <property type="entry name" value="zf-C2H2"/>
    <property type="match status" value="6"/>
</dbReference>
<feature type="domain" description="C2H2-type" evidence="10">
    <location>
        <begin position="761"/>
        <end position="788"/>
    </location>
</feature>
<dbReference type="KEGG" id="phu:Phum_PHUM408050"/>
<evidence type="ECO:0000256" key="8">
    <source>
        <dbReference type="PROSITE-ProRule" id="PRU01263"/>
    </source>
</evidence>
<evidence type="ECO:0000313" key="13">
    <source>
        <dbReference type="EnsemblMetazoa" id="PHUM408050-PA"/>
    </source>
</evidence>
<feature type="binding site" evidence="8">
    <location>
        <position position="59"/>
    </location>
    <ligand>
        <name>Zn(2+)</name>
        <dbReference type="ChEBI" id="CHEBI:29105"/>
    </ligand>
</feature>
<dbReference type="SMART" id="SM00868">
    <property type="entry name" value="zf-AD"/>
    <property type="match status" value="1"/>
</dbReference>
<evidence type="ECO:0000313" key="14">
    <source>
        <dbReference type="Proteomes" id="UP000009046"/>
    </source>
</evidence>
<reference evidence="12" key="2">
    <citation type="submission" date="2007-04" db="EMBL/GenBank/DDBJ databases">
        <title>The genome of the human body louse.</title>
        <authorList>
            <consortium name="The Human Body Louse Genome Consortium"/>
            <person name="Kirkness E."/>
            <person name="Walenz B."/>
            <person name="Hass B."/>
            <person name="Bruggner R."/>
            <person name="Strausberg R."/>
        </authorList>
    </citation>
    <scope>NUCLEOTIDE SEQUENCE</scope>
    <source>
        <strain evidence="12">USDA</strain>
    </source>
</reference>
<evidence type="ECO:0000259" key="10">
    <source>
        <dbReference type="PROSITE" id="PS50157"/>
    </source>
</evidence>
<dbReference type="FunFam" id="3.30.160.60:FF:000100">
    <property type="entry name" value="Zinc finger 45-like"/>
    <property type="match status" value="1"/>
</dbReference>
<keyword evidence="6" id="KW-0539">Nucleus</keyword>
<dbReference type="EMBL" id="AAZO01004931">
    <property type="status" value="NOT_ANNOTATED_CDS"/>
    <property type="molecule type" value="Genomic_DNA"/>
</dbReference>
<name>E0VS02_PEDHC</name>
<feature type="region of interest" description="Disordered" evidence="9">
    <location>
        <begin position="90"/>
        <end position="143"/>
    </location>
</feature>
<comment type="subcellular location">
    <subcellularLocation>
        <location evidence="1">Nucleus</location>
    </subcellularLocation>
</comment>
<feature type="domain" description="C2H2-type" evidence="10">
    <location>
        <begin position="355"/>
        <end position="378"/>
    </location>
</feature>
<keyword evidence="2 8" id="KW-0479">Metal-binding</keyword>
<accession>E0VS02</accession>
<dbReference type="Proteomes" id="UP000009046">
    <property type="component" value="Unassembled WGS sequence"/>
</dbReference>
<dbReference type="OrthoDB" id="654211at2759"/>
<sequence length="862" mass="97546">MEESKLIIDEELCRICRSTEGGQLDIFGLSGAERNISTKIRECLPIKVSEKDGLPKTICAECAEKLDDFFNFRNMCRKIDSTFNELLHSDNNKSDSDDCSNSKTSETSKDKVDSSSTQLSIEIQSSSSPKKKQANLGDPQPEDYVLMKEETITVDNTTKINQEEKQVDPKGAKGKQQNTRTVLKGKFSVIHRRYIVAKGAFPCSLCGRCFLFNQGRPREGIPYADADIVQGDQDSNTDSPSDGLYPCPQCGKLFPRRTSLKRHQQIHFEGKKFVCKVCGKAFNRNEHLTRHMLSHTGGRPFQCDLCSKVFTRKEHLVRHRQCHDVSGVVIKEEPDDSVNSYGFSDFADATETKPFVCDICHSAYARREHMTKHKKVAHGIDADPESEPKPYCCNHCFKTFTRKEHLTRHKKIHIREAFSGNYEIADGVAPSLLISGPTGSKLQKDKSKKDVLIPLTVNCNISKLNNVTITPQPKGTTILKNPITKPQVSVVKPMTNVTPLSINKDTVTLEISGGSDGGEYKSKVGETLMNSILKNGKYGEISIVDVKNDKKSDVSVSIKKTREVYPDSLMECSIEEGGDSGNDYETSYYDNKMLTEEEKAQLEGFLAETSFGGGDFLASSYDSEGTGKRKRDQTDEYLEEKDSIDLDDLKKMPKCRICSKAFSKKNHLNRHLKRYHNLTKEQVNSGKYEIYENGSGDFDEVEGDEFYDEDGNPILKRPKGTFPCTICKKTFTRKYHMYRHRKTQHGINFPSKQQQRDEPWLKCQNCSLIFNNDEDFQKHECGHADDEEEEEEKKSVVEPKRKPKNSFKCAICKNTFENHDGFKDHVCKKGYKCETCGETFEKSKHLAKHVETHVENPGDSLS</sequence>
<feature type="domain" description="C2H2-type" evidence="10">
    <location>
        <begin position="722"/>
        <end position="750"/>
    </location>
</feature>
<feature type="domain" description="C2H2-type" evidence="10">
    <location>
        <begin position="831"/>
        <end position="858"/>
    </location>
</feature>
<keyword evidence="5 8" id="KW-0862">Zinc</keyword>
<dbReference type="GO" id="GO:0031519">
    <property type="term" value="C:PcG protein complex"/>
    <property type="evidence" value="ECO:0007669"/>
    <property type="project" value="TreeGrafter"/>
</dbReference>
<dbReference type="HOGENOM" id="CLU_325521_0_0_1"/>
<evidence type="ECO:0000256" key="1">
    <source>
        <dbReference type="ARBA" id="ARBA00004123"/>
    </source>
</evidence>
<feature type="domain" description="ZAD" evidence="11">
    <location>
        <begin position="11"/>
        <end position="86"/>
    </location>
</feature>
<evidence type="ECO:0000256" key="5">
    <source>
        <dbReference type="ARBA" id="ARBA00022833"/>
    </source>
</evidence>
<dbReference type="GO" id="GO:0000785">
    <property type="term" value="C:chromatin"/>
    <property type="evidence" value="ECO:0007669"/>
    <property type="project" value="TreeGrafter"/>
</dbReference>
<dbReference type="InterPro" id="IPR036236">
    <property type="entry name" value="Znf_C2H2_sf"/>
</dbReference>
<proteinExistence type="predicted"/>
<reference evidence="13" key="3">
    <citation type="submission" date="2020-05" db="UniProtKB">
        <authorList>
            <consortium name="EnsemblMetazoa"/>
        </authorList>
    </citation>
    <scope>IDENTIFICATION</scope>
    <source>
        <strain evidence="13">USDA</strain>
    </source>
</reference>
<dbReference type="GO" id="GO:0000978">
    <property type="term" value="F:RNA polymerase II cis-regulatory region sequence-specific DNA binding"/>
    <property type="evidence" value="ECO:0007669"/>
    <property type="project" value="TreeGrafter"/>
</dbReference>
<keyword evidence="3" id="KW-0677">Repeat</keyword>
<dbReference type="GO" id="GO:0008270">
    <property type="term" value="F:zinc ion binding"/>
    <property type="evidence" value="ECO:0007669"/>
    <property type="project" value="UniProtKB-UniRule"/>
</dbReference>
<dbReference type="FunFam" id="3.30.160.60:FF:001182">
    <property type="entry name" value="Zinc finger, C2H2 type"/>
    <property type="match status" value="1"/>
</dbReference>
<dbReference type="GeneID" id="8234104"/>
<dbReference type="Gene3D" id="3.40.1800.20">
    <property type="match status" value="1"/>
</dbReference>
<organism>
    <name type="scientific">Pediculus humanus subsp. corporis</name>
    <name type="common">Body louse</name>
    <dbReference type="NCBI Taxonomy" id="121224"/>
    <lineage>
        <taxon>Eukaryota</taxon>
        <taxon>Metazoa</taxon>
        <taxon>Ecdysozoa</taxon>
        <taxon>Arthropoda</taxon>
        <taxon>Hexapoda</taxon>
        <taxon>Insecta</taxon>
        <taxon>Pterygota</taxon>
        <taxon>Neoptera</taxon>
        <taxon>Paraneoptera</taxon>
        <taxon>Psocodea</taxon>
        <taxon>Troctomorpha</taxon>
        <taxon>Phthiraptera</taxon>
        <taxon>Anoplura</taxon>
        <taxon>Pediculidae</taxon>
        <taxon>Pediculus</taxon>
    </lineage>
</organism>
<keyword evidence="4 7" id="KW-0863">Zinc-finger</keyword>
<dbReference type="EnsemblMetazoa" id="PHUM408050-RA">
    <property type="protein sequence ID" value="PHUM408050-PA"/>
    <property type="gene ID" value="PHUM408050"/>
</dbReference>
<evidence type="ECO:0000256" key="6">
    <source>
        <dbReference type="ARBA" id="ARBA00023242"/>
    </source>
</evidence>
<dbReference type="PROSITE" id="PS00028">
    <property type="entry name" value="ZINC_FINGER_C2H2_1"/>
    <property type="match status" value="8"/>
</dbReference>
<keyword evidence="14" id="KW-1185">Reference proteome</keyword>
<dbReference type="InParanoid" id="E0VS02"/>
<evidence type="ECO:0000259" key="11">
    <source>
        <dbReference type="PROSITE" id="PS51915"/>
    </source>
</evidence>
<feature type="domain" description="C2H2-type" evidence="10">
    <location>
        <begin position="391"/>
        <end position="418"/>
    </location>
</feature>
<feature type="binding site" evidence="8">
    <location>
        <position position="62"/>
    </location>
    <ligand>
        <name>Zn(2+)</name>
        <dbReference type="ChEBI" id="CHEBI:29105"/>
    </ligand>
</feature>
<protein>
    <submittedName>
        <fullName evidence="12 13">Zinc finger protein, putative</fullName>
    </submittedName>
</protein>
<dbReference type="Pfam" id="PF07776">
    <property type="entry name" value="zf-AD"/>
    <property type="match status" value="1"/>
</dbReference>
<feature type="domain" description="C2H2-type" evidence="10">
    <location>
        <begin position="653"/>
        <end position="681"/>
    </location>
</feature>
<feature type="domain" description="C2H2-type" evidence="10">
    <location>
        <begin position="273"/>
        <end position="300"/>
    </location>
</feature>
<dbReference type="InterPro" id="IPR013087">
    <property type="entry name" value="Znf_C2H2_type"/>
</dbReference>
<dbReference type="PANTHER" id="PTHR14003">
    <property type="entry name" value="TRANSCRIPTIONAL REPRESSOR PROTEIN YY"/>
    <property type="match status" value="1"/>
</dbReference>
<dbReference type="VEuPathDB" id="VectorBase:PHUM408050"/>
<dbReference type="FunFam" id="3.30.160.60:FF:000446">
    <property type="entry name" value="Zinc finger protein"/>
    <property type="match status" value="1"/>
</dbReference>
<dbReference type="PROSITE" id="PS50157">
    <property type="entry name" value="ZINC_FINGER_C2H2_2"/>
    <property type="match status" value="9"/>
</dbReference>
<dbReference type="EMBL" id="DS235650">
    <property type="protein sequence ID" value="EEB16158.1"/>
    <property type="molecule type" value="Genomic_DNA"/>
</dbReference>
<feature type="binding site" evidence="8">
    <location>
        <position position="13"/>
    </location>
    <ligand>
        <name>Zn(2+)</name>
        <dbReference type="ChEBI" id="CHEBI:29105"/>
    </ligand>
</feature>
<dbReference type="eggNOG" id="KOG1721">
    <property type="taxonomic scope" value="Eukaryota"/>
</dbReference>
<feature type="domain" description="C2H2-type" evidence="10">
    <location>
        <begin position="301"/>
        <end position="323"/>
    </location>
</feature>